<comment type="caution">
    <text evidence="1">The sequence shown here is derived from an EMBL/GenBank/DDBJ whole genome shotgun (WGS) entry which is preliminary data.</text>
</comment>
<organism evidence="1 2">
    <name type="scientific">Phocaeicola vulgatus str. 3775 SL</name>
    <name type="common">B</name>
    <name type="synonym">iv</name>
    <dbReference type="NCBI Taxonomy" id="1339350"/>
    <lineage>
        <taxon>Bacteria</taxon>
        <taxon>Pseudomonadati</taxon>
        <taxon>Bacteroidota</taxon>
        <taxon>Bacteroidia</taxon>
        <taxon>Bacteroidales</taxon>
        <taxon>Bacteroidaceae</taxon>
        <taxon>Phocaeicola</taxon>
    </lineage>
</organism>
<name>A0A078REL7_PHOVU</name>
<dbReference type="Proteomes" id="UP000028134">
    <property type="component" value="Unassembled WGS sequence"/>
</dbReference>
<accession>A0A078REL7</accession>
<evidence type="ECO:0000313" key="2">
    <source>
        <dbReference type="Proteomes" id="UP000028134"/>
    </source>
</evidence>
<reference evidence="1 2" key="1">
    <citation type="submission" date="2014-04" db="EMBL/GenBank/DDBJ databases">
        <authorList>
            <person name="Sears C."/>
            <person name="Carroll K."/>
            <person name="Sack B.R."/>
            <person name="Qadri F."/>
            <person name="Myers L.L."/>
            <person name="Chung G.-T."/>
            <person name="Escheverria P."/>
            <person name="Fraser C.M."/>
            <person name="Sadzewicz L."/>
            <person name="Shefchek K.A."/>
            <person name="Tallon L."/>
            <person name="Das S.P."/>
            <person name="Daugherty S."/>
            <person name="Mongodin E.F."/>
        </authorList>
    </citation>
    <scope>NUCLEOTIDE SEQUENCE [LARGE SCALE GENOMIC DNA]</scope>
    <source>
        <strain evidence="2">3775 SL(B) 10 (iv)</strain>
    </source>
</reference>
<gene>
    <name evidence="1" type="ORF">M097_0015</name>
</gene>
<sequence length="82" mass="9653">MKGEKEQPDFIAEAFKMKIISAFPPANEQMIIHVLSLIYDWYERFISFRLCNNNPPGISILKINYITILAAPNRRYICKIYK</sequence>
<dbReference type="AlphaFoldDB" id="A0A078REL7"/>
<protein>
    <submittedName>
        <fullName evidence="1">Uncharacterized protein</fullName>
    </submittedName>
</protein>
<dbReference type="EMBL" id="JNHI01000001">
    <property type="protein sequence ID" value="KDS33755.1"/>
    <property type="molecule type" value="Genomic_DNA"/>
</dbReference>
<evidence type="ECO:0000313" key="1">
    <source>
        <dbReference type="EMBL" id="KDS33755.1"/>
    </source>
</evidence>
<dbReference type="PATRIC" id="fig|1339350.3.peg.12"/>
<proteinExistence type="predicted"/>